<dbReference type="Proteomes" id="UP001152484">
    <property type="component" value="Unassembled WGS sequence"/>
</dbReference>
<proteinExistence type="predicted"/>
<feature type="chain" id="PRO_5040711130" description="Leucine-rich repeat-containing N-terminal plant-type domain-containing protein" evidence="4">
    <location>
        <begin position="28"/>
        <end position="216"/>
    </location>
</feature>
<dbReference type="Gene3D" id="3.80.10.10">
    <property type="entry name" value="Ribonuclease Inhibitor"/>
    <property type="match status" value="1"/>
</dbReference>
<dbReference type="EMBL" id="CAMAPE010000004">
    <property type="protein sequence ID" value="CAH9058993.1"/>
    <property type="molecule type" value="Genomic_DNA"/>
</dbReference>
<reference evidence="6" key="1">
    <citation type="submission" date="2022-07" db="EMBL/GenBank/DDBJ databases">
        <authorList>
            <person name="Macas J."/>
            <person name="Novak P."/>
            <person name="Neumann P."/>
        </authorList>
    </citation>
    <scope>NUCLEOTIDE SEQUENCE</scope>
</reference>
<dbReference type="InterPro" id="IPR032675">
    <property type="entry name" value="LRR_dom_sf"/>
</dbReference>
<evidence type="ECO:0000256" key="3">
    <source>
        <dbReference type="ARBA" id="ARBA00022737"/>
    </source>
</evidence>
<comment type="caution">
    <text evidence="6">The sequence shown here is derived from an EMBL/GenBank/DDBJ whole genome shotgun (WGS) entry which is preliminary data.</text>
</comment>
<sequence>MLKGESSSLRLFLLGLLSLLHMHRVLGNVEVEALNAMKNALEDPGNVLHNWDTSLVDPCTWFRITCGQVIGEPDYKHVIQINLGISGLSGTLVPNLQNLAHLQYLELFGNAIYGTIPEEFGKLSNLVSLDLYDNNLTGQIPHTFGSYNHLRFMRLQNNTFTGIVPRSFITISTLQVLNVSENCIDTSVPNPPEVVDFFAKFGEASFANNPKAGCYI</sequence>
<dbReference type="SUPFAM" id="SSF52058">
    <property type="entry name" value="L domain-like"/>
    <property type="match status" value="1"/>
</dbReference>
<feature type="signal peptide" evidence="4">
    <location>
        <begin position="1"/>
        <end position="27"/>
    </location>
</feature>
<evidence type="ECO:0000313" key="8">
    <source>
        <dbReference type="Proteomes" id="UP001152484"/>
    </source>
</evidence>
<feature type="domain" description="Leucine-rich repeat-containing N-terminal plant-type" evidence="5">
    <location>
        <begin position="29"/>
        <end position="66"/>
    </location>
</feature>
<evidence type="ECO:0000313" key="7">
    <source>
        <dbReference type="EMBL" id="CAH9059033.1"/>
    </source>
</evidence>
<gene>
    <name evidence="6" type="ORF">CEURO_LOCUS1345</name>
    <name evidence="7" type="ORF">CEURO_LOCUS1351</name>
</gene>
<dbReference type="InterPro" id="IPR013210">
    <property type="entry name" value="LRR_N_plant-typ"/>
</dbReference>
<keyword evidence="2 4" id="KW-0732">Signal</keyword>
<evidence type="ECO:0000256" key="1">
    <source>
        <dbReference type="ARBA" id="ARBA00022614"/>
    </source>
</evidence>
<keyword evidence="3" id="KW-0677">Repeat</keyword>
<accession>A0A9P0YIJ5</accession>
<evidence type="ECO:0000259" key="5">
    <source>
        <dbReference type="Pfam" id="PF08263"/>
    </source>
</evidence>
<dbReference type="Pfam" id="PF08263">
    <property type="entry name" value="LRRNT_2"/>
    <property type="match status" value="1"/>
</dbReference>
<dbReference type="PANTHER" id="PTHR47988">
    <property type="entry name" value="SOMATIC EMBRYOGENESIS RECEPTOR KINASE 1"/>
    <property type="match status" value="1"/>
</dbReference>
<dbReference type="EMBL" id="CAMAPE010000004">
    <property type="protein sequence ID" value="CAH9059033.1"/>
    <property type="molecule type" value="Genomic_DNA"/>
</dbReference>
<keyword evidence="1" id="KW-0433">Leucine-rich repeat</keyword>
<evidence type="ECO:0000256" key="2">
    <source>
        <dbReference type="ARBA" id="ARBA00022729"/>
    </source>
</evidence>
<dbReference type="InterPro" id="IPR001611">
    <property type="entry name" value="Leu-rich_rpt"/>
</dbReference>
<keyword evidence="8" id="KW-1185">Reference proteome</keyword>
<evidence type="ECO:0000256" key="4">
    <source>
        <dbReference type="SAM" id="SignalP"/>
    </source>
</evidence>
<protein>
    <recommendedName>
        <fullName evidence="5">Leucine-rich repeat-containing N-terminal plant-type domain-containing protein</fullName>
    </recommendedName>
</protein>
<name>A0A9P0YIJ5_CUSEU</name>
<dbReference type="Pfam" id="PF13855">
    <property type="entry name" value="LRR_8"/>
    <property type="match status" value="1"/>
</dbReference>
<evidence type="ECO:0000313" key="6">
    <source>
        <dbReference type="EMBL" id="CAH9058993.1"/>
    </source>
</evidence>
<dbReference type="OrthoDB" id="28057at2759"/>
<dbReference type="AlphaFoldDB" id="A0A9P0YIJ5"/>
<dbReference type="FunFam" id="3.80.10.10:FF:000024">
    <property type="entry name" value="Somatic embryogenesis receptor kinase 1"/>
    <property type="match status" value="1"/>
</dbReference>
<organism evidence="6 8">
    <name type="scientific">Cuscuta europaea</name>
    <name type="common">European dodder</name>
    <dbReference type="NCBI Taxonomy" id="41803"/>
    <lineage>
        <taxon>Eukaryota</taxon>
        <taxon>Viridiplantae</taxon>
        <taxon>Streptophyta</taxon>
        <taxon>Embryophyta</taxon>
        <taxon>Tracheophyta</taxon>
        <taxon>Spermatophyta</taxon>
        <taxon>Magnoliopsida</taxon>
        <taxon>eudicotyledons</taxon>
        <taxon>Gunneridae</taxon>
        <taxon>Pentapetalae</taxon>
        <taxon>asterids</taxon>
        <taxon>lamiids</taxon>
        <taxon>Solanales</taxon>
        <taxon>Convolvulaceae</taxon>
        <taxon>Cuscuteae</taxon>
        <taxon>Cuscuta</taxon>
        <taxon>Cuscuta subgen. Cuscuta</taxon>
    </lineage>
</organism>